<feature type="transmembrane region" description="Helical" evidence="1">
    <location>
        <begin position="103"/>
        <end position="125"/>
    </location>
</feature>
<keyword evidence="3" id="KW-1185">Reference proteome</keyword>
<keyword evidence="1" id="KW-1133">Transmembrane helix</keyword>
<dbReference type="Gene3D" id="1.20.1250.20">
    <property type="entry name" value="MFS general substrate transporter like domains"/>
    <property type="match status" value="1"/>
</dbReference>
<feature type="transmembrane region" description="Helical" evidence="1">
    <location>
        <begin position="72"/>
        <end position="91"/>
    </location>
</feature>
<dbReference type="InterPro" id="IPR036259">
    <property type="entry name" value="MFS_trans_sf"/>
</dbReference>
<organism evidence="2 3">
    <name type="scientific">Linum trigynum</name>
    <dbReference type="NCBI Taxonomy" id="586398"/>
    <lineage>
        <taxon>Eukaryota</taxon>
        <taxon>Viridiplantae</taxon>
        <taxon>Streptophyta</taxon>
        <taxon>Embryophyta</taxon>
        <taxon>Tracheophyta</taxon>
        <taxon>Spermatophyta</taxon>
        <taxon>Magnoliopsida</taxon>
        <taxon>eudicotyledons</taxon>
        <taxon>Gunneridae</taxon>
        <taxon>Pentapetalae</taxon>
        <taxon>rosids</taxon>
        <taxon>fabids</taxon>
        <taxon>Malpighiales</taxon>
        <taxon>Linaceae</taxon>
        <taxon>Linum</taxon>
    </lineage>
</organism>
<protein>
    <recommendedName>
        <fullName evidence="4">PGG domain-containing protein</fullName>
    </recommendedName>
</protein>
<reference evidence="2 3" key="1">
    <citation type="submission" date="2024-04" db="EMBL/GenBank/DDBJ databases">
        <authorList>
            <person name="Fracassetti M."/>
        </authorList>
    </citation>
    <scope>NUCLEOTIDE SEQUENCE [LARGE SCALE GENOMIC DNA]</scope>
</reference>
<evidence type="ECO:0008006" key="4">
    <source>
        <dbReference type="Google" id="ProtNLM"/>
    </source>
</evidence>
<dbReference type="PANTHER" id="PTHR11654">
    <property type="entry name" value="OLIGOPEPTIDE TRANSPORTER-RELATED"/>
    <property type="match status" value="1"/>
</dbReference>
<evidence type="ECO:0000313" key="2">
    <source>
        <dbReference type="EMBL" id="CAL1414584.1"/>
    </source>
</evidence>
<proteinExistence type="predicted"/>
<dbReference type="Proteomes" id="UP001497516">
    <property type="component" value="Chromosome 9"/>
</dbReference>
<dbReference type="AlphaFoldDB" id="A0AAV2GV52"/>
<keyword evidence="1" id="KW-0812">Transmembrane</keyword>
<gene>
    <name evidence="2" type="ORF">LTRI10_LOCUS53736</name>
</gene>
<evidence type="ECO:0000256" key="1">
    <source>
        <dbReference type="SAM" id="Phobius"/>
    </source>
</evidence>
<dbReference type="EMBL" id="OZ034822">
    <property type="protein sequence ID" value="CAL1414584.1"/>
    <property type="molecule type" value="Genomic_DNA"/>
</dbReference>
<keyword evidence="1" id="KW-0472">Membrane</keyword>
<name>A0AAV2GV52_9ROSI</name>
<evidence type="ECO:0000313" key="3">
    <source>
        <dbReference type="Proteomes" id="UP001497516"/>
    </source>
</evidence>
<accession>A0AAV2GV52</accession>
<sequence>MWSPILHILQVIAAAIGKRKMDFFSNLQRIAIGLVLSTIPGRKPALIRRHENPPDIGLPADPKVMKAMSTGLFLTTLTFGFFVISFLVMVVKKVTQSGKLDCFYGLLAVLGVVNFAVFLVCVVLVGRERG</sequence>